<protein>
    <submittedName>
        <fullName evidence="8">Peptidase M48</fullName>
    </submittedName>
</protein>
<organism evidence="8 9">
    <name type="scientific">Flavobacterium cupreum</name>
    <dbReference type="NCBI Taxonomy" id="2133766"/>
    <lineage>
        <taxon>Bacteria</taxon>
        <taxon>Pseudomonadati</taxon>
        <taxon>Bacteroidota</taxon>
        <taxon>Flavobacteriia</taxon>
        <taxon>Flavobacteriales</taxon>
        <taxon>Flavobacteriaceae</taxon>
        <taxon>Flavobacterium</taxon>
    </lineage>
</organism>
<evidence type="ECO:0000313" key="8">
    <source>
        <dbReference type="EMBL" id="RUT69772.1"/>
    </source>
</evidence>
<evidence type="ECO:0000256" key="1">
    <source>
        <dbReference type="ARBA" id="ARBA00022670"/>
    </source>
</evidence>
<feature type="domain" description="Peptidase M48" evidence="7">
    <location>
        <begin position="61"/>
        <end position="127"/>
    </location>
</feature>
<dbReference type="Proteomes" id="UP000288102">
    <property type="component" value="Unassembled WGS sequence"/>
</dbReference>
<keyword evidence="4 6" id="KW-0862">Zinc</keyword>
<keyword evidence="2" id="KW-0479">Metal-binding</keyword>
<gene>
    <name evidence="8" type="ORF">D0817_14230</name>
</gene>
<proteinExistence type="inferred from homology"/>
<dbReference type="GO" id="GO:0006508">
    <property type="term" value="P:proteolysis"/>
    <property type="evidence" value="ECO:0007669"/>
    <property type="project" value="UniProtKB-KW"/>
</dbReference>
<dbReference type="Pfam" id="PF01435">
    <property type="entry name" value="Peptidase_M48"/>
    <property type="match status" value="1"/>
</dbReference>
<dbReference type="GO" id="GO:0046872">
    <property type="term" value="F:metal ion binding"/>
    <property type="evidence" value="ECO:0007669"/>
    <property type="project" value="UniProtKB-KW"/>
</dbReference>
<sequence length="402" mass="46519">MIMIKPFPFHSDLRDYFKKQDKTWSWFSEEKIKAEQQEAFKTDLLKNSYRIDPDTEPKVYEILNVAKDKLGIIVPITIYQSQSMDENNAGVVFFENEAHIILSGTILKLLTEDELLVLFGHELSHIVLFSLENGDFEITNRIINTIASDSNSELFYYETARLYQLYTELFCDLGALKVSGSLETTIQTLVKLNTGLEKVSAESYLKQANEILERIEKGSNGETHPENFIRAKALEIFEKDNSGYYSKTEKIISGKTDLHQLNLFNKKLVFDTTKELISIILKPKWTQSEYCHALYKQYFTNSAIKTDAFIDAVFKLKIENSRKNLKEYYAYVMLDFALCDPDLKEAFIGHILDIGEQLSLQEEMKTILKKELNLTEKNYKSFAENCTKTLNTILESDQENTY</sequence>
<evidence type="ECO:0000259" key="7">
    <source>
        <dbReference type="Pfam" id="PF01435"/>
    </source>
</evidence>
<dbReference type="InterPro" id="IPR001915">
    <property type="entry name" value="Peptidase_M48"/>
</dbReference>
<evidence type="ECO:0000256" key="6">
    <source>
        <dbReference type="RuleBase" id="RU003983"/>
    </source>
</evidence>
<dbReference type="OrthoDB" id="271491at2"/>
<dbReference type="EMBL" id="QWDM01000008">
    <property type="protein sequence ID" value="RUT69772.1"/>
    <property type="molecule type" value="Genomic_DNA"/>
</dbReference>
<name>A0A434A608_9FLAO</name>
<keyword evidence="1 6" id="KW-0645">Protease</keyword>
<dbReference type="AlphaFoldDB" id="A0A434A608"/>
<evidence type="ECO:0000256" key="5">
    <source>
        <dbReference type="ARBA" id="ARBA00023049"/>
    </source>
</evidence>
<evidence type="ECO:0000256" key="3">
    <source>
        <dbReference type="ARBA" id="ARBA00022801"/>
    </source>
</evidence>
<keyword evidence="5 6" id="KW-0482">Metalloprotease</keyword>
<dbReference type="Gene3D" id="3.30.2010.10">
    <property type="entry name" value="Metalloproteases ('zincins'), catalytic domain"/>
    <property type="match status" value="1"/>
</dbReference>
<keyword evidence="9" id="KW-1185">Reference proteome</keyword>
<evidence type="ECO:0000256" key="2">
    <source>
        <dbReference type="ARBA" id="ARBA00022723"/>
    </source>
</evidence>
<keyword evidence="3 6" id="KW-0378">Hydrolase</keyword>
<comment type="cofactor">
    <cofactor evidence="6">
        <name>Zn(2+)</name>
        <dbReference type="ChEBI" id="CHEBI:29105"/>
    </cofactor>
    <text evidence="6">Binds 1 zinc ion per subunit.</text>
</comment>
<reference evidence="9" key="1">
    <citation type="journal article" date="2019" name="Syst. Appl. Microbiol.">
        <title>Flavobacterium circumlabens sp. nov. and Flavobacterium cupreum sp. nov., two psychrotrophic species isolated from Antarctic environmental samples.</title>
        <authorList>
            <person name="Kralova S."/>
            <person name="Busse H.-J."/>
            <person name="Svec P."/>
            <person name="Maslanova I."/>
            <person name="Stankova E."/>
            <person name="Bartak M."/>
            <person name="Sedlacek I."/>
        </authorList>
    </citation>
    <scope>NUCLEOTIDE SEQUENCE [LARGE SCALE GENOMIC DNA]</scope>
    <source>
        <strain evidence="9">CCM 8825</strain>
    </source>
</reference>
<comment type="similarity">
    <text evidence="6">Belongs to the peptidase M48 family.</text>
</comment>
<comment type="caution">
    <text evidence="8">The sequence shown here is derived from an EMBL/GenBank/DDBJ whole genome shotgun (WGS) entry which is preliminary data.</text>
</comment>
<evidence type="ECO:0000256" key="4">
    <source>
        <dbReference type="ARBA" id="ARBA00022833"/>
    </source>
</evidence>
<evidence type="ECO:0000313" key="9">
    <source>
        <dbReference type="Proteomes" id="UP000288102"/>
    </source>
</evidence>
<dbReference type="GO" id="GO:0004222">
    <property type="term" value="F:metalloendopeptidase activity"/>
    <property type="evidence" value="ECO:0007669"/>
    <property type="project" value="InterPro"/>
</dbReference>
<accession>A0A434A608</accession>